<dbReference type="AlphaFoldDB" id="A0A543KMT0"/>
<dbReference type="SUPFAM" id="SSF141694">
    <property type="entry name" value="AF2212/PG0164-like"/>
    <property type="match status" value="1"/>
</dbReference>
<evidence type="ECO:0000313" key="2">
    <source>
        <dbReference type="Proteomes" id="UP000315133"/>
    </source>
</evidence>
<dbReference type="RefSeq" id="WP_337678337.1">
    <property type="nucleotide sequence ID" value="NZ_BAAAIL010000003.1"/>
</dbReference>
<organism evidence="1 2">
    <name type="scientific">Ornithinimicrobium humiphilum</name>
    <dbReference type="NCBI Taxonomy" id="125288"/>
    <lineage>
        <taxon>Bacteria</taxon>
        <taxon>Bacillati</taxon>
        <taxon>Actinomycetota</taxon>
        <taxon>Actinomycetes</taxon>
        <taxon>Micrococcales</taxon>
        <taxon>Ornithinimicrobiaceae</taxon>
        <taxon>Ornithinimicrobium</taxon>
    </lineage>
</organism>
<proteinExistence type="predicted"/>
<dbReference type="InterPro" id="IPR015018">
    <property type="entry name" value="DUF1905"/>
</dbReference>
<dbReference type="InterPro" id="IPR037079">
    <property type="entry name" value="AF2212/PG0164-like_sf"/>
</dbReference>
<evidence type="ECO:0000313" key="1">
    <source>
        <dbReference type="EMBL" id="TQM96376.1"/>
    </source>
</evidence>
<protein>
    <submittedName>
        <fullName evidence="1">Uncharacterized protein DUF1905</fullName>
    </submittedName>
</protein>
<reference evidence="1 2" key="1">
    <citation type="submission" date="2019-06" db="EMBL/GenBank/DDBJ databases">
        <title>Sequencing the genomes of 1000 actinobacteria strains.</title>
        <authorList>
            <person name="Klenk H.-P."/>
        </authorList>
    </citation>
    <scope>NUCLEOTIDE SEQUENCE [LARGE SCALE GENOMIC DNA]</scope>
    <source>
        <strain evidence="1 2">DSM 12362</strain>
    </source>
</reference>
<comment type="caution">
    <text evidence="1">The sequence shown here is derived from an EMBL/GenBank/DDBJ whole genome shotgun (WGS) entry which is preliminary data.</text>
</comment>
<accession>A0A543KMT0</accession>
<name>A0A543KMT0_9MICO</name>
<dbReference type="Gene3D" id="2.40.30.100">
    <property type="entry name" value="AF2212/PG0164-like"/>
    <property type="match status" value="1"/>
</dbReference>
<sequence length="125" mass="13663">MDGATRQATITTTWETTSGTAGTMTATDDGPDLEFTAEVVEWRGPAPYCFLVTPPEESEWLADVMPEVTYGWGMIPVTGVIGYTEFTTSIWPRKGTFWVPLKDAVRASEGIELGDLVTVQLTIRA</sequence>
<dbReference type="Pfam" id="PF08922">
    <property type="entry name" value="DUF1905"/>
    <property type="match status" value="1"/>
</dbReference>
<gene>
    <name evidence="1" type="ORF">FB476_1242</name>
</gene>
<dbReference type="EMBL" id="VFPU01000001">
    <property type="protein sequence ID" value="TQM96376.1"/>
    <property type="molecule type" value="Genomic_DNA"/>
</dbReference>
<keyword evidence="2" id="KW-1185">Reference proteome</keyword>
<dbReference type="Proteomes" id="UP000315133">
    <property type="component" value="Unassembled WGS sequence"/>
</dbReference>